<sequence length="623" mass="63898">MHPAVLADAGHVRAGGDRRHDGGGAAGRDRQGPRREGVPGRPALLRDGRAAAGADAGPDHERDLAAAVRLDLGPHRPRKDHGHRLHAGRPGHHRAGLLRQQPVRVPDPVGGGVPGLGRGLLAVLGTSRRRLRHQAHRQDLRRALYRQGHRRAVRADRQPDDGSHRHLVHRALHGGGDGPDRGLPGDHGAAAGAEEPRCQCQEPVLEGGGGSRNSGTCLNVDDGAAATPGPGAFRGSKGGLLRKPAFCFSAWQIPPGQGSAVIHLRLCQPIPPDARRFHVPGACSLPIADALCRRLLVRAGPGRRLRGQRHRHLSVPGRGAVGQLRAAERDGGGADRADGVVARLPVGQPALAFVAGYVFRHGDAEQRGPGAAVSRHRARQQGPVAGSRGLPGRPGQPRAQRRPECGLAAGADRCPAGCLAAAAARGAAGAGNAAADARGARAVAPGAAGAGGGQPDGGQPAPAEPLVRAAAGAGAQAADGAGAAAAQHPGAPARRRRCAGRLQRPGPPDPRVAPARGADSGRVCAPRAVTAGGVFRAASGRCAGLLPLSGAPAAQATHVPNVQDSVPARPHAGGLNGGNHERCRLAAGARLHHLYGWHHRLRRLRRPACRHGRVRHAVRAAGP</sequence>
<feature type="region of interest" description="Disordered" evidence="1">
    <location>
        <begin position="444"/>
        <end position="520"/>
    </location>
</feature>
<dbReference type="Proteomes" id="UP000256780">
    <property type="component" value="Chromosome CBM2587_b"/>
</dbReference>
<dbReference type="AlphaFoldDB" id="A0A375CAQ9"/>
<feature type="compositionally biased region" description="Basic residues" evidence="1">
    <location>
        <begin position="75"/>
        <end position="96"/>
    </location>
</feature>
<feature type="region of interest" description="Disordered" evidence="1">
    <location>
        <begin position="1"/>
        <end position="60"/>
    </location>
</feature>
<protein>
    <submittedName>
        <fullName evidence="2">PE-PGRS family protein</fullName>
    </submittedName>
</protein>
<evidence type="ECO:0000313" key="2">
    <source>
        <dbReference type="EMBL" id="SOY66758.1"/>
    </source>
</evidence>
<feature type="compositionally biased region" description="Basic and acidic residues" evidence="1">
    <location>
        <begin position="10"/>
        <end position="49"/>
    </location>
</feature>
<feature type="compositionally biased region" description="Low complexity" evidence="1">
    <location>
        <begin position="386"/>
        <end position="398"/>
    </location>
</feature>
<feature type="region of interest" description="Disordered" evidence="1">
    <location>
        <begin position="149"/>
        <end position="196"/>
    </location>
</feature>
<comment type="caution">
    <text evidence="2">The sequence shown here is derived from an EMBL/GenBank/DDBJ whole genome shotgun (WGS) entry which is preliminary data.</text>
</comment>
<proteinExistence type="predicted"/>
<evidence type="ECO:0000256" key="1">
    <source>
        <dbReference type="SAM" id="MobiDB-lite"/>
    </source>
</evidence>
<feature type="region of interest" description="Disordered" evidence="1">
    <location>
        <begin position="365"/>
        <end position="402"/>
    </location>
</feature>
<accession>A0A375CAQ9</accession>
<feature type="compositionally biased region" description="Basic and acidic residues" evidence="1">
    <location>
        <begin position="153"/>
        <end position="164"/>
    </location>
</feature>
<organism evidence="2">
    <name type="scientific">Cupriavidus taiwanensis</name>
    <dbReference type="NCBI Taxonomy" id="164546"/>
    <lineage>
        <taxon>Bacteria</taxon>
        <taxon>Pseudomonadati</taxon>
        <taxon>Pseudomonadota</taxon>
        <taxon>Betaproteobacteria</taxon>
        <taxon>Burkholderiales</taxon>
        <taxon>Burkholderiaceae</taxon>
        <taxon>Cupriavidus</taxon>
    </lineage>
</organism>
<gene>
    <name evidence="2" type="ORF">CBM2587_B80035</name>
</gene>
<feature type="region of interest" description="Disordered" evidence="1">
    <location>
        <begin position="73"/>
        <end position="100"/>
    </location>
</feature>
<reference evidence="2" key="1">
    <citation type="submission" date="2018-01" db="EMBL/GenBank/DDBJ databases">
        <authorList>
            <person name="Clerissi C."/>
        </authorList>
    </citation>
    <scope>NUCLEOTIDE SEQUENCE</scope>
    <source>
        <strain evidence="2">Cupriavidus sp. LMG 19464</strain>
    </source>
</reference>
<dbReference type="EMBL" id="OFSQ01000037">
    <property type="protein sequence ID" value="SOY66758.1"/>
    <property type="molecule type" value="Genomic_DNA"/>
</dbReference>
<name>A0A375CAQ9_9BURK</name>
<feature type="compositionally biased region" description="Low complexity" evidence="1">
    <location>
        <begin position="457"/>
        <end position="492"/>
    </location>
</feature>